<evidence type="ECO:0000313" key="13">
    <source>
        <dbReference type="Proteomes" id="UP000314980"/>
    </source>
</evidence>
<feature type="chain" id="PRO_5021323785" description="NAD(P)(+)--arginine ADP-ribosyltransferase" evidence="11">
    <location>
        <begin position="44"/>
        <end position="291"/>
    </location>
</feature>
<evidence type="ECO:0000256" key="9">
    <source>
        <dbReference type="ARBA" id="ARBA00047597"/>
    </source>
</evidence>
<evidence type="ECO:0000256" key="10">
    <source>
        <dbReference type="RuleBase" id="RU361228"/>
    </source>
</evidence>
<evidence type="ECO:0000313" key="12">
    <source>
        <dbReference type="Ensembl" id="ENSLCAP00010010411.1"/>
    </source>
</evidence>
<sequence length="291" mass="33718">MFFIEQVKTSKVSLPPRTGTVMNSNMLLFALLSLLCWVSPADTGKISFRFTSQHTKPIKPIRMSMVLEAVDDMYFGCNKTMAKTVNKYFERENENEMFQTAWKTAERCTNRKQKENKALGRHHIQAICVYTSSYKDFYKSFNEHVRNDRSRYRPEPAQTSFPFHFMHFWLTSAIQILSDNMNCHTTYRRTNLHFTAKLNHIVRFGFFASSSFKTTLYRFGKKTCFEIKTCSGAFLGNYSYLGTEEEEVLIPPYELFMVAKGPRVEGLSDCEVVIILQSVGVQSNLNCKAVY</sequence>
<evidence type="ECO:0000256" key="2">
    <source>
        <dbReference type="ARBA" id="ARBA00022676"/>
    </source>
</evidence>
<feature type="signal peptide" evidence="11">
    <location>
        <begin position="1"/>
        <end position="43"/>
    </location>
</feature>
<dbReference type="GO" id="GO:0003950">
    <property type="term" value="F:NAD+ poly-ADP-ribosyltransferase activity"/>
    <property type="evidence" value="ECO:0007669"/>
    <property type="project" value="TreeGrafter"/>
</dbReference>
<reference evidence="12" key="2">
    <citation type="submission" date="2025-08" db="UniProtKB">
        <authorList>
            <consortium name="Ensembl"/>
        </authorList>
    </citation>
    <scope>IDENTIFICATION</scope>
</reference>
<dbReference type="GeneTree" id="ENSGT01030000234601"/>
<dbReference type="GO" id="GO:0106274">
    <property type="term" value="F:NAD+-protein-arginine ADP-ribosyltransferase activity"/>
    <property type="evidence" value="ECO:0007669"/>
    <property type="project" value="UniProtKB-EC"/>
</dbReference>
<dbReference type="Ensembl" id="ENSLCAT00010010642.1">
    <property type="protein sequence ID" value="ENSLCAP00010010411.1"/>
    <property type="gene ID" value="ENSLCAG00010004971.1"/>
</dbReference>
<organism evidence="12 13">
    <name type="scientific">Lates calcarifer</name>
    <name type="common">Barramundi</name>
    <name type="synonym">Holocentrus calcarifer</name>
    <dbReference type="NCBI Taxonomy" id="8187"/>
    <lineage>
        <taxon>Eukaryota</taxon>
        <taxon>Metazoa</taxon>
        <taxon>Chordata</taxon>
        <taxon>Craniata</taxon>
        <taxon>Vertebrata</taxon>
        <taxon>Euteleostomi</taxon>
        <taxon>Actinopterygii</taxon>
        <taxon>Neopterygii</taxon>
        <taxon>Teleostei</taxon>
        <taxon>Neoteleostei</taxon>
        <taxon>Acanthomorphata</taxon>
        <taxon>Carangaria</taxon>
        <taxon>Carangaria incertae sedis</taxon>
        <taxon>Centropomidae</taxon>
        <taxon>Lates</taxon>
    </lineage>
</organism>
<keyword evidence="2 10" id="KW-0328">Glycosyltransferase</keyword>
<dbReference type="PROSITE" id="PS51996">
    <property type="entry name" value="TR_MART"/>
    <property type="match status" value="1"/>
</dbReference>
<evidence type="ECO:0000256" key="1">
    <source>
        <dbReference type="ARBA" id="ARBA00009558"/>
    </source>
</evidence>
<dbReference type="Proteomes" id="UP000314980">
    <property type="component" value="Unassembled WGS sequence"/>
</dbReference>
<dbReference type="SUPFAM" id="SSF56399">
    <property type="entry name" value="ADP-ribosylation"/>
    <property type="match status" value="1"/>
</dbReference>
<accession>A0A4W6CHJ2</accession>
<dbReference type="InterPro" id="IPR000768">
    <property type="entry name" value="ART"/>
</dbReference>
<name>A0A4W6CHJ2_LATCA</name>
<dbReference type="PANTHER" id="PTHR10339:SF29">
    <property type="entry name" value="NAD(P)(+)--ARGININE ADP-RIBOSYLTRANSFERASE"/>
    <property type="match status" value="1"/>
</dbReference>
<evidence type="ECO:0000256" key="5">
    <source>
        <dbReference type="ARBA" id="ARBA00022729"/>
    </source>
</evidence>
<dbReference type="EC" id="2.4.2.31" evidence="10"/>
<dbReference type="PANTHER" id="PTHR10339">
    <property type="entry name" value="ADP-RIBOSYLTRANSFERASE"/>
    <property type="match status" value="1"/>
</dbReference>
<keyword evidence="4" id="KW-0548">Nucleotidyltransferase</keyword>
<dbReference type="InParanoid" id="A0A4W6CHJ2"/>
<evidence type="ECO:0000256" key="3">
    <source>
        <dbReference type="ARBA" id="ARBA00022679"/>
    </source>
</evidence>
<evidence type="ECO:0000256" key="8">
    <source>
        <dbReference type="ARBA" id="ARBA00023157"/>
    </source>
</evidence>
<keyword evidence="7 10" id="KW-0520">NAD</keyword>
<protein>
    <recommendedName>
        <fullName evidence="10">NAD(P)(+)--arginine ADP-ribosyltransferase</fullName>
        <ecNumber evidence="10">2.4.2.31</ecNumber>
    </recommendedName>
    <alternativeName>
        <fullName evidence="10">Mono(ADP-ribosyl)transferase</fullName>
    </alternativeName>
</protein>
<keyword evidence="3 10" id="KW-0808">Transferase</keyword>
<dbReference type="PRINTS" id="PR00970">
    <property type="entry name" value="RIBTRNSFRASE"/>
</dbReference>
<evidence type="ECO:0000256" key="4">
    <source>
        <dbReference type="ARBA" id="ARBA00022695"/>
    </source>
</evidence>
<keyword evidence="13" id="KW-1185">Reference proteome</keyword>
<proteinExistence type="inferred from homology"/>
<evidence type="ECO:0000256" key="7">
    <source>
        <dbReference type="ARBA" id="ARBA00023027"/>
    </source>
</evidence>
<dbReference type="Pfam" id="PF01129">
    <property type="entry name" value="ART"/>
    <property type="match status" value="1"/>
</dbReference>
<evidence type="ECO:0000256" key="11">
    <source>
        <dbReference type="SAM" id="SignalP"/>
    </source>
</evidence>
<reference evidence="13" key="1">
    <citation type="submission" date="2015-09" db="EMBL/GenBank/DDBJ databases">
        <authorList>
            <person name="Sai Rama Sridatta P."/>
        </authorList>
    </citation>
    <scope>NUCLEOTIDE SEQUENCE [LARGE SCALE GENOMIC DNA]</scope>
</reference>
<comment type="catalytic activity">
    <reaction evidence="9 10">
        <text>L-arginyl-[protein] + NAD(+) = N(omega)-(ADP-D-ribosyl)-L-arginyl-[protein] + nicotinamide + H(+)</text>
        <dbReference type="Rhea" id="RHEA:19149"/>
        <dbReference type="Rhea" id="RHEA-COMP:10532"/>
        <dbReference type="Rhea" id="RHEA-COMP:15087"/>
        <dbReference type="ChEBI" id="CHEBI:15378"/>
        <dbReference type="ChEBI" id="CHEBI:17154"/>
        <dbReference type="ChEBI" id="CHEBI:29965"/>
        <dbReference type="ChEBI" id="CHEBI:57540"/>
        <dbReference type="ChEBI" id="CHEBI:142554"/>
        <dbReference type="EC" id="2.4.2.31"/>
    </reaction>
</comment>
<dbReference type="GO" id="GO:0016779">
    <property type="term" value="F:nucleotidyltransferase activity"/>
    <property type="evidence" value="ECO:0007669"/>
    <property type="project" value="UniProtKB-KW"/>
</dbReference>
<dbReference type="AlphaFoldDB" id="A0A4W6CHJ2"/>
<comment type="similarity">
    <text evidence="1 10">Belongs to the Arg-specific ADP-ribosyltransferase family.</text>
</comment>
<dbReference type="InterPro" id="IPR050999">
    <property type="entry name" value="ADP-ribosyltransferase_ARG"/>
</dbReference>
<keyword evidence="6 10" id="KW-0521">NADP</keyword>
<reference evidence="12" key="3">
    <citation type="submission" date="2025-09" db="UniProtKB">
        <authorList>
            <consortium name="Ensembl"/>
        </authorList>
    </citation>
    <scope>IDENTIFICATION</scope>
</reference>
<dbReference type="FunFam" id="3.90.176.10:FF:000001">
    <property type="entry name" value="NAD(P)(+)--arginine ADP-ribosyltransferase"/>
    <property type="match status" value="1"/>
</dbReference>
<evidence type="ECO:0000256" key="6">
    <source>
        <dbReference type="ARBA" id="ARBA00022857"/>
    </source>
</evidence>
<keyword evidence="5 11" id="KW-0732">Signal</keyword>
<dbReference type="Gene3D" id="3.90.176.10">
    <property type="entry name" value="Toxin ADP-ribosyltransferase, Chain A, domain 1"/>
    <property type="match status" value="1"/>
</dbReference>
<keyword evidence="8" id="KW-1015">Disulfide bond</keyword>